<accession>A0A5N6G378</accession>
<evidence type="ECO:0000313" key="1">
    <source>
        <dbReference type="EMBL" id="KAE8384512.1"/>
    </source>
</evidence>
<sequence length="152" mass="17468">MVPLSLTNLYCSSRHKRREHNASGFSYDLPSRGNGARLVGLRMLTILAIKSSRIWISWLWGSSPTHLGLLFFFFDFGFLSRIQVLPQISLRGCVKHGNLNGRNTTSMGIVAFHLGRMEGDWREMKRLIRWKCGYHVISDGSRTPQWIGVIYR</sequence>
<reference evidence="1" key="1">
    <citation type="submission" date="2019-04" db="EMBL/GenBank/DDBJ databases">
        <title>Friends and foes A comparative genomics studyof 23 Aspergillus species from section Flavi.</title>
        <authorList>
            <consortium name="DOE Joint Genome Institute"/>
            <person name="Kjaerbolling I."/>
            <person name="Vesth T."/>
            <person name="Frisvad J.C."/>
            <person name="Nybo J.L."/>
            <person name="Theobald S."/>
            <person name="Kildgaard S."/>
            <person name="Isbrandt T."/>
            <person name="Kuo A."/>
            <person name="Sato A."/>
            <person name="Lyhne E.K."/>
            <person name="Kogle M.E."/>
            <person name="Wiebenga A."/>
            <person name="Kun R.S."/>
            <person name="Lubbers R.J."/>
            <person name="Makela M.R."/>
            <person name="Barry K."/>
            <person name="Chovatia M."/>
            <person name="Clum A."/>
            <person name="Daum C."/>
            <person name="Haridas S."/>
            <person name="He G."/>
            <person name="LaButti K."/>
            <person name="Lipzen A."/>
            <person name="Mondo S."/>
            <person name="Riley R."/>
            <person name="Salamov A."/>
            <person name="Simmons B.A."/>
            <person name="Magnuson J.K."/>
            <person name="Henrissat B."/>
            <person name="Mortensen U.H."/>
            <person name="Larsen T.O."/>
            <person name="Devries R.P."/>
            <person name="Grigoriev I.V."/>
            <person name="Machida M."/>
            <person name="Baker S.E."/>
            <person name="Andersen M.R."/>
        </authorList>
    </citation>
    <scope>NUCLEOTIDE SEQUENCE [LARGE SCALE GENOMIC DNA]</scope>
    <source>
        <strain evidence="1">IBT 14317</strain>
    </source>
</reference>
<organism evidence="1">
    <name type="scientific">Petromyces alliaceus</name>
    <name type="common">Aspergillus alliaceus</name>
    <dbReference type="NCBI Taxonomy" id="209559"/>
    <lineage>
        <taxon>Eukaryota</taxon>
        <taxon>Fungi</taxon>
        <taxon>Dikarya</taxon>
        <taxon>Ascomycota</taxon>
        <taxon>Pezizomycotina</taxon>
        <taxon>Eurotiomycetes</taxon>
        <taxon>Eurotiomycetidae</taxon>
        <taxon>Eurotiales</taxon>
        <taxon>Aspergillaceae</taxon>
        <taxon>Aspergillus</taxon>
        <taxon>Aspergillus subgen. Circumdati</taxon>
    </lineage>
</organism>
<proteinExistence type="predicted"/>
<dbReference type="AlphaFoldDB" id="A0A5N6G378"/>
<protein>
    <submittedName>
        <fullName evidence="1">Uncharacterized protein</fullName>
    </submittedName>
</protein>
<name>A0A5N6G378_PETAA</name>
<gene>
    <name evidence="1" type="ORF">BDV23DRAFT_35778</name>
</gene>
<dbReference type="Proteomes" id="UP000326877">
    <property type="component" value="Unassembled WGS sequence"/>
</dbReference>
<dbReference type="EMBL" id="ML735369">
    <property type="protein sequence ID" value="KAE8384512.1"/>
    <property type="molecule type" value="Genomic_DNA"/>
</dbReference>
<accession>A0A5N7BRR0</accession>